<evidence type="ECO:0000259" key="2">
    <source>
        <dbReference type="Pfam" id="PF00350"/>
    </source>
</evidence>
<name>A0A1I3Z336_9ACTN</name>
<evidence type="ECO:0000313" key="3">
    <source>
        <dbReference type="EMBL" id="SFK38484.1"/>
    </source>
</evidence>
<feature type="domain" description="Dynamin N-terminal" evidence="2">
    <location>
        <begin position="65"/>
        <end position="208"/>
    </location>
</feature>
<keyword evidence="4" id="KW-1185">Reference proteome</keyword>
<dbReference type="GO" id="GO:0005829">
    <property type="term" value="C:cytosol"/>
    <property type="evidence" value="ECO:0007669"/>
    <property type="project" value="TreeGrafter"/>
</dbReference>
<dbReference type="InterPro" id="IPR045063">
    <property type="entry name" value="Dynamin_N"/>
</dbReference>
<proteinExistence type="predicted"/>
<dbReference type="Pfam" id="PF00350">
    <property type="entry name" value="Dynamin_N"/>
    <property type="match status" value="1"/>
</dbReference>
<sequence length="545" mass="58198">MAILEARTELLDALTTLRDRVAAARFPLPLPGAERARRSRSELLAQLDDYLVPRLRAPEAPLLAVVGGSTGAGKSTLVNSLVGRRVSDAGVLRPTTRTPVLVCHPADQHWFAGPRVLPRLRRVWTPRRDDCRAAQDTPPALPDDDHPADGGDADAPPALAVETAEAVPVGLALLDSPDIDSLVTANRELAAELFCAADVWILVTTASRYADAIPWHLLRSAREYDVTLATVLDRAPHQVADELSRQYTALLARAGLGDVPCFTVPELPESARGGSGLLPATAVAGLREWLLHHAGDPAARVVAADRTATGALASLRSRVSGLAGAAAAQHAAVLRLMRHIDGAYERAGARVRRQIADGELLAGEALARWRGFPRDSGGDELLDAFADGLSALLRGAVGDADEQAADAWRQEPGAPECGRADELVAERIDLLARRWRRCLEEVADEELRAAESGCPLSAEEIAALLATALLGGRRARGADEALACALGAVVAARLRERGERLLEDCLDRVLRGERGYRLAPLRDLDATPDQQVALVAALSVLQRER</sequence>
<accession>A0A1I3Z336</accession>
<dbReference type="GO" id="GO:0019843">
    <property type="term" value="F:rRNA binding"/>
    <property type="evidence" value="ECO:0007669"/>
    <property type="project" value="TreeGrafter"/>
</dbReference>
<evidence type="ECO:0000256" key="1">
    <source>
        <dbReference type="SAM" id="MobiDB-lite"/>
    </source>
</evidence>
<dbReference type="Proteomes" id="UP000198928">
    <property type="component" value="Unassembled WGS sequence"/>
</dbReference>
<dbReference type="EMBL" id="FOSG01000005">
    <property type="protein sequence ID" value="SFK38484.1"/>
    <property type="molecule type" value="Genomic_DNA"/>
</dbReference>
<dbReference type="SUPFAM" id="SSF52540">
    <property type="entry name" value="P-loop containing nucleoside triphosphate hydrolases"/>
    <property type="match status" value="1"/>
</dbReference>
<evidence type="ECO:0000313" key="4">
    <source>
        <dbReference type="Proteomes" id="UP000198928"/>
    </source>
</evidence>
<dbReference type="RefSeq" id="WP_425443671.1">
    <property type="nucleotide sequence ID" value="NZ_FOSG01000005.1"/>
</dbReference>
<reference evidence="4" key="1">
    <citation type="submission" date="2016-10" db="EMBL/GenBank/DDBJ databases">
        <authorList>
            <person name="Varghese N."/>
            <person name="Submissions S."/>
        </authorList>
    </citation>
    <scope>NUCLEOTIDE SEQUENCE [LARGE SCALE GENOMIC DNA]</scope>
    <source>
        <strain evidence="4">PL19</strain>
    </source>
</reference>
<dbReference type="InterPro" id="IPR027417">
    <property type="entry name" value="P-loop_NTPase"/>
</dbReference>
<dbReference type="InterPro" id="IPR005662">
    <property type="entry name" value="GTPase_Era-like"/>
</dbReference>
<organism evidence="3 4">
    <name type="scientific">Streptomyces pini</name>
    <dbReference type="NCBI Taxonomy" id="1520580"/>
    <lineage>
        <taxon>Bacteria</taxon>
        <taxon>Bacillati</taxon>
        <taxon>Actinomycetota</taxon>
        <taxon>Actinomycetes</taxon>
        <taxon>Kitasatosporales</taxon>
        <taxon>Streptomycetaceae</taxon>
        <taxon>Streptomyces</taxon>
    </lineage>
</organism>
<protein>
    <submittedName>
        <fullName evidence="3">Dynamin family protein</fullName>
    </submittedName>
</protein>
<dbReference type="PANTHER" id="PTHR42698">
    <property type="entry name" value="GTPASE ERA"/>
    <property type="match status" value="1"/>
</dbReference>
<dbReference type="AlphaFoldDB" id="A0A1I3Z336"/>
<dbReference type="GO" id="GO:0043024">
    <property type="term" value="F:ribosomal small subunit binding"/>
    <property type="evidence" value="ECO:0007669"/>
    <property type="project" value="TreeGrafter"/>
</dbReference>
<dbReference type="CDD" id="cd00882">
    <property type="entry name" value="Ras_like_GTPase"/>
    <property type="match status" value="1"/>
</dbReference>
<dbReference type="GO" id="GO:0005525">
    <property type="term" value="F:GTP binding"/>
    <property type="evidence" value="ECO:0007669"/>
    <property type="project" value="InterPro"/>
</dbReference>
<dbReference type="Gene3D" id="3.40.50.300">
    <property type="entry name" value="P-loop containing nucleotide triphosphate hydrolases"/>
    <property type="match status" value="1"/>
</dbReference>
<gene>
    <name evidence="3" type="ORF">SAMN05192584_105302</name>
</gene>
<dbReference type="GO" id="GO:0000028">
    <property type="term" value="P:ribosomal small subunit assembly"/>
    <property type="evidence" value="ECO:0007669"/>
    <property type="project" value="TreeGrafter"/>
</dbReference>
<feature type="region of interest" description="Disordered" evidence="1">
    <location>
        <begin position="129"/>
        <end position="156"/>
    </location>
</feature>
<dbReference type="PANTHER" id="PTHR42698:SF1">
    <property type="entry name" value="GTPASE ERA, MITOCHONDRIAL"/>
    <property type="match status" value="1"/>
</dbReference>